<dbReference type="AlphaFoldDB" id="A0A6H2A190"/>
<accession>A0A6H2A190</accession>
<keyword evidence="1" id="KW-0812">Transmembrane</keyword>
<keyword evidence="1" id="KW-1133">Transmembrane helix</keyword>
<keyword evidence="1" id="KW-0472">Membrane</keyword>
<organism evidence="2">
    <name type="scientific">viral metagenome</name>
    <dbReference type="NCBI Taxonomy" id="1070528"/>
    <lineage>
        <taxon>unclassified sequences</taxon>
        <taxon>metagenomes</taxon>
        <taxon>organismal metagenomes</taxon>
    </lineage>
</organism>
<proteinExistence type="predicted"/>
<gene>
    <name evidence="2" type="ORF">TM448A03325_0005</name>
</gene>
<evidence type="ECO:0000256" key="1">
    <source>
        <dbReference type="SAM" id="Phobius"/>
    </source>
</evidence>
<protein>
    <submittedName>
        <fullName evidence="2">Uncharacterized protein</fullName>
    </submittedName>
</protein>
<evidence type="ECO:0000313" key="2">
    <source>
        <dbReference type="EMBL" id="QJA53220.1"/>
    </source>
</evidence>
<sequence length="68" mass="7756">MRINLGWKSRSFNNKTNLEVTMNNKVVRVGEWFVSLEAPDSEIDWLQVAFGAAVVAVISLLILFFAWL</sequence>
<feature type="transmembrane region" description="Helical" evidence="1">
    <location>
        <begin position="45"/>
        <end position="67"/>
    </location>
</feature>
<name>A0A6H2A190_9ZZZZ</name>
<dbReference type="EMBL" id="MT144404">
    <property type="protein sequence ID" value="QJA53220.1"/>
    <property type="molecule type" value="Genomic_DNA"/>
</dbReference>
<reference evidence="2" key="1">
    <citation type="submission" date="2020-03" db="EMBL/GenBank/DDBJ databases">
        <title>The deep terrestrial virosphere.</title>
        <authorList>
            <person name="Holmfeldt K."/>
            <person name="Nilsson E."/>
            <person name="Simone D."/>
            <person name="Lopez-Fernandez M."/>
            <person name="Wu X."/>
            <person name="de Brujin I."/>
            <person name="Lundin D."/>
            <person name="Andersson A."/>
            <person name="Bertilsson S."/>
            <person name="Dopson M."/>
        </authorList>
    </citation>
    <scope>NUCLEOTIDE SEQUENCE</scope>
    <source>
        <strain evidence="2">TM448A03325</strain>
    </source>
</reference>